<dbReference type="PANTHER" id="PTHR31635">
    <property type="entry name" value="REVERSE TRANSCRIPTASE DOMAIN-CONTAINING PROTEIN-RELATED"/>
    <property type="match status" value="1"/>
</dbReference>
<dbReference type="OMA" id="PSAHEWI"/>
<reference evidence="3" key="1">
    <citation type="submission" date="2012-01" db="EMBL/GenBank/DDBJ databases">
        <title>The Genome Sequence of Oreochromis niloticus (Nile Tilapia).</title>
        <authorList>
            <consortium name="Broad Institute Genome Assembly Team"/>
            <consortium name="Broad Institute Sequencing Platform"/>
            <person name="Di Palma F."/>
            <person name="Johnson J."/>
            <person name="Lander E.S."/>
            <person name="Lindblad-Toh K."/>
        </authorList>
    </citation>
    <scope>NUCLEOTIDE SEQUENCE [LARGE SCALE GENOMIC DNA]</scope>
</reference>
<dbReference type="Proteomes" id="UP000005207">
    <property type="component" value="Linkage group LG17"/>
</dbReference>
<dbReference type="AlphaFoldDB" id="A0A669E9Y3"/>
<keyword evidence="3" id="KW-1185">Reference proteome</keyword>
<dbReference type="PANTHER" id="PTHR31635:SF196">
    <property type="entry name" value="REVERSE TRANSCRIPTASE DOMAIN-CONTAINING PROTEIN-RELATED"/>
    <property type="match status" value="1"/>
</dbReference>
<reference evidence="2" key="3">
    <citation type="submission" date="2025-09" db="UniProtKB">
        <authorList>
            <consortium name="Ensembl"/>
        </authorList>
    </citation>
    <scope>IDENTIFICATION</scope>
</reference>
<dbReference type="GeneTree" id="ENSGT00940000164735"/>
<feature type="domain" description="Reverse transcriptase" evidence="1">
    <location>
        <begin position="297"/>
        <end position="567"/>
    </location>
</feature>
<evidence type="ECO:0000313" key="3">
    <source>
        <dbReference type="Proteomes" id="UP000005207"/>
    </source>
</evidence>
<dbReference type="SUPFAM" id="SSF56672">
    <property type="entry name" value="DNA/RNA polymerases"/>
    <property type="match status" value="1"/>
</dbReference>
<protein>
    <recommendedName>
        <fullName evidence="1">Reverse transcriptase domain-containing protein</fullName>
    </recommendedName>
</protein>
<reference evidence="2" key="2">
    <citation type="submission" date="2025-08" db="UniProtKB">
        <authorList>
            <consortium name="Ensembl"/>
        </authorList>
    </citation>
    <scope>IDENTIFICATION</scope>
</reference>
<dbReference type="Ensembl" id="ENSONIT00000065036.1">
    <property type="protein sequence ID" value="ENSONIP00000069603.1"/>
    <property type="gene ID" value="ENSONIG00000031571.1"/>
</dbReference>
<dbReference type="InParanoid" id="A0A669E9Y3"/>
<evidence type="ECO:0000313" key="2">
    <source>
        <dbReference type="Ensembl" id="ENSONIP00000069603.1"/>
    </source>
</evidence>
<name>A0A669E9Y3_ORENI</name>
<dbReference type="CDD" id="cd01650">
    <property type="entry name" value="RT_nLTR_like"/>
    <property type="match status" value="1"/>
</dbReference>
<accession>A0A669E9Y3</accession>
<evidence type="ECO:0000259" key="1">
    <source>
        <dbReference type="PROSITE" id="PS50878"/>
    </source>
</evidence>
<dbReference type="InterPro" id="IPR043502">
    <property type="entry name" value="DNA/RNA_pol_sf"/>
</dbReference>
<dbReference type="InterPro" id="IPR000477">
    <property type="entry name" value="RT_dom"/>
</dbReference>
<dbReference type="PROSITE" id="PS50878">
    <property type="entry name" value="RT_POL"/>
    <property type="match status" value="1"/>
</dbReference>
<sequence>MNHCHFFMSHSDKHRILNCDIGVRDISDHAGVYLTLHLDSDRKESLWRLNTSLLNDVEFERFVKKEFKEYMDYNNNGDVSPSILWDAAKAVLRGKLIWWSSYKKKEKEKYLIDLTTRLKHLESEHVKSNNDNTLSQIKETQQILNRLYEDQIEKRAKFIKQNYYENGPKSKRLLAWRIRKQQADRFIQKIKNPANDKICHDMKSIKESFVTYYTRLYAEPHRIDVPSVNVFLSSLDLPSIGTEQNKRLTQTITVEEINKAISKLKGNKMAGEDGYPAEWYKHFRDLVTPLLRDCFNHVLTGGEIPPSWKRAVISVIPKAGKNRTECGSYRPVSVLNIDYRIFATILAKRLEFITSELTDTDQTGFVRNRQTHDNVRRALHLINKMKNIESIAVSLDAEKAFDSVCWNYLYLALERFGFNSQIIRCLQSLYNSPTARIKINGDLTDTLQLERGCRQGCPLSPTLFALFIEPLAQAIRESKDIRGVLINDITYKVGLYADDILITLTNPEISLPNLFSLLKIFGMYSGYKLNLQKTQILLYNYRPSQDVQKIAKFNWSNTSIKYLGIHIPIDLSDLYECNYVPLTSEIKADLQRWSLLPTNMHNRIDIIKMNLLPKLLYLFQALPIQVPSKQFNEWNRMISNFIWAKQKPRIKFQTLQLQRDKGGFALPCLEDYYRAAQLRVMIGWCDPMCEAKWKEIDQSYCEIPLQSLLGDQPLIKRHIYADLLPALMKVPIEIWHKILKYEKTEKSARTLRWPAYDSDFAPANKDKRFIQWLHKGITGYWKITDKNVLKDYQRLQRSFYLERQDFFRYLQLRHHYDRNIKFLEEEDTGLVKIFLDSCKGNAPKKQISRLYKCLQTSRNNDTTYIKTRWEKDAEIIIHDDNWFNMCKAVVMTSSSGLWREFAWKNTVRFFVTPNAKSKQNKDPDKAQCWRNCGSVSAGHFHIFWECAKIVPYWLVVITEINTMMGLNLAPDFTVFYLCDLPQGLRNSDKYLLLILLAGAKKAITRKWLNVDPPSSLDWIGIIKEIYTMERLTFSLRLAADKFEKYWKKWDLYSNGKIL</sequence>
<dbReference type="Pfam" id="PF00078">
    <property type="entry name" value="RVT_1"/>
    <property type="match status" value="1"/>
</dbReference>
<proteinExistence type="predicted"/>
<organism evidence="2 3">
    <name type="scientific">Oreochromis niloticus</name>
    <name type="common">Nile tilapia</name>
    <name type="synonym">Tilapia nilotica</name>
    <dbReference type="NCBI Taxonomy" id="8128"/>
    <lineage>
        <taxon>Eukaryota</taxon>
        <taxon>Metazoa</taxon>
        <taxon>Chordata</taxon>
        <taxon>Craniata</taxon>
        <taxon>Vertebrata</taxon>
        <taxon>Euteleostomi</taxon>
        <taxon>Actinopterygii</taxon>
        <taxon>Neopterygii</taxon>
        <taxon>Teleostei</taxon>
        <taxon>Neoteleostei</taxon>
        <taxon>Acanthomorphata</taxon>
        <taxon>Ovalentaria</taxon>
        <taxon>Cichlomorphae</taxon>
        <taxon>Cichliformes</taxon>
        <taxon>Cichlidae</taxon>
        <taxon>African cichlids</taxon>
        <taxon>Pseudocrenilabrinae</taxon>
        <taxon>Oreochromini</taxon>
        <taxon>Oreochromis</taxon>
    </lineage>
</organism>